<reference evidence="2 3" key="1">
    <citation type="journal article" date="2016" name="Sci. Rep.">
        <title>Insights into Adaptations to a Near-Obligate Nematode Endoparasitic Lifestyle from the Finished Genome of Drechmeria coniospora.</title>
        <authorList>
            <person name="Zhang L."/>
            <person name="Zhou Z."/>
            <person name="Guo Q."/>
            <person name="Fokkens L."/>
            <person name="Miskei M."/>
            <person name="Pocsi I."/>
            <person name="Zhang W."/>
            <person name="Chen M."/>
            <person name="Wang L."/>
            <person name="Sun Y."/>
            <person name="Donzelli B.G."/>
            <person name="Gibson D.M."/>
            <person name="Nelson D.R."/>
            <person name="Luo J.G."/>
            <person name="Rep M."/>
            <person name="Liu H."/>
            <person name="Yang S."/>
            <person name="Wang J."/>
            <person name="Krasnoff S.B."/>
            <person name="Xu Y."/>
            <person name="Molnar I."/>
            <person name="Lin M."/>
        </authorList>
    </citation>
    <scope>NUCLEOTIDE SEQUENCE [LARGE SCALE GENOMIC DNA]</scope>
    <source>
        <strain evidence="2 3">ARSEF 6962</strain>
    </source>
</reference>
<dbReference type="Gene3D" id="3.40.50.150">
    <property type="entry name" value="Vaccinia Virus protein VP39"/>
    <property type="match status" value="1"/>
</dbReference>
<comment type="similarity">
    <text evidence="1">Belongs to the methyltransferase superfamily. LaeA methyltransferase family.</text>
</comment>
<accession>A0A151GIV8</accession>
<keyword evidence="3" id="KW-1185">Reference proteome</keyword>
<evidence type="ECO:0008006" key="4">
    <source>
        <dbReference type="Google" id="ProtNLM"/>
    </source>
</evidence>
<sequence length="230" mass="25002">MSHTTAINQAHFNNLAAEYDTKFKAVLGNLESQVKASADFIGVRQGDRLLDYACGTGLLSWSLGDHLSQCVGVDISESMVAVYNSKAKDKGFTPEERIAHVGSLIDESDATCSGFPNLTSFDLAGVGLGFHHFDDCHLAARRLIERLRPDGGIFFILDLVSHATSAEHCAAKGVKHQGFSESQVREMFEDAGAGKNFRFMIADEEVAFDHADGEGGNKARQVFFARGERV</sequence>
<organism evidence="2 3">
    <name type="scientific">Drechmeria coniospora</name>
    <name type="common">Nematophagous fungus</name>
    <name type="synonym">Meria coniospora</name>
    <dbReference type="NCBI Taxonomy" id="98403"/>
    <lineage>
        <taxon>Eukaryota</taxon>
        <taxon>Fungi</taxon>
        <taxon>Dikarya</taxon>
        <taxon>Ascomycota</taxon>
        <taxon>Pezizomycotina</taxon>
        <taxon>Sordariomycetes</taxon>
        <taxon>Hypocreomycetidae</taxon>
        <taxon>Hypocreales</taxon>
        <taxon>Ophiocordycipitaceae</taxon>
        <taxon>Drechmeria</taxon>
    </lineage>
</organism>
<dbReference type="STRING" id="98403.A0A151GIV8"/>
<dbReference type="PANTHER" id="PTHR43591:SF108">
    <property type="entry name" value="S-ADENOSYL-L-METHIONINE-DEPENDENT METHYLTRANSFERASE"/>
    <property type="match status" value="1"/>
</dbReference>
<dbReference type="Pfam" id="PF13489">
    <property type="entry name" value="Methyltransf_23"/>
    <property type="match status" value="1"/>
</dbReference>
<evidence type="ECO:0000256" key="1">
    <source>
        <dbReference type="ARBA" id="ARBA00038158"/>
    </source>
</evidence>
<dbReference type="GeneID" id="63716676"/>
<dbReference type="EMBL" id="LAYC01000002">
    <property type="protein sequence ID" value="KYK57026.1"/>
    <property type="molecule type" value="Genomic_DNA"/>
</dbReference>
<dbReference type="InParanoid" id="A0A151GIV8"/>
<dbReference type="SUPFAM" id="SSF53335">
    <property type="entry name" value="S-adenosyl-L-methionine-dependent methyltransferases"/>
    <property type="match status" value="1"/>
</dbReference>
<dbReference type="RefSeq" id="XP_040656378.1">
    <property type="nucleotide sequence ID" value="XM_040801345.1"/>
</dbReference>
<dbReference type="PANTHER" id="PTHR43591">
    <property type="entry name" value="METHYLTRANSFERASE"/>
    <property type="match status" value="1"/>
</dbReference>
<comment type="caution">
    <text evidence="2">The sequence shown here is derived from an EMBL/GenBank/DDBJ whole genome shotgun (WGS) entry which is preliminary data.</text>
</comment>
<gene>
    <name evidence="2" type="ORF">DCS_04033</name>
</gene>
<proteinExistence type="inferred from homology"/>
<name>A0A151GIV8_DRECN</name>
<dbReference type="AlphaFoldDB" id="A0A151GIV8"/>
<dbReference type="CDD" id="cd02440">
    <property type="entry name" value="AdoMet_MTases"/>
    <property type="match status" value="1"/>
</dbReference>
<evidence type="ECO:0000313" key="3">
    <source>
        <dbReference type="Proteomes" id="UP000076580"/>
    </source>
</evidence>
<evidence type="ECO:0000313" key="2">
    <source>
        <dbReference type="EMBL" id="KYK57026.1"/>
    </source>
</evidence>
<protein>
    <recommendedName>
        <fullName evidence="4">Methyltransferase domain-containing protein</fullName>
    </recommendedName>
</protein>
<dbReference type="InterPro" id="IPR029063">
    <property type="entry name" value="SAM-dependent_MTases_sf"/>
</dbReference>
<dbReference type="Proteomes" id="UP000076580">
    <property type="component" value="Chromosome 02"/>
</dbReference>